<dbReference type="PANTHER" id="PTHR43712:SF12">
    <property type="entry name" value="STERIGMATOCYSTIN 8-O-METHYLTRANSFERASE"/>
    <property type="match status" value="1"/>
</dbReference>
<dbReference type="Gene3D" id="1.10.10.10">
    <property type="entry name" value="Winged helix-like DNA-binding domain superfamily/Winged helix DNA-binding domain"/>
    <property type="match status" value="1"/>
</dbReference>
<dbReference type="RefSeq" id="XP_033683983.1">
    <property type="nucleotide sequence ID" value="XM_033830993.1"/>
</dbReference>
<evidence type="ECO:0000256" key="3">
    <source>
        <dbReference type="ARBA" id="ARBA00022691"/>
    </source>
</evidence>
<sequence>MAATRIIELARSILENASTIDATLESQGLPTPTFEPSVSVLFPPGVTSARDTVLDATQELHDLLLAPMNLIQRKASASMKAISRYSIAACLEPGETKTYKELADTCGLAERPLKHLLRHAMTMRIFAEPEKGKVAHTAVSALMRDQNCAAWLQYGTEDLWPASVKLVDALGLWPGSEEPQHTGWNIAHGVEGPLYQRFAADTKLASRFGASMTSMISDNPAFDPVHLHRSHDWASLGSGLVVDVGGSHGALAISLATAFPNLRFISQDLASSIDGAPQVPKGVAGRVLLMPHDFFTPQPVQADAYIFRWIFHNWSDKYAAMILKALVPSLKAGARILVQDGCLPDPGVLPSWRETDLRDMDLLMGTYFNAWERDADEWRELFMKADSRFEFIGITRPLGSALALVEARWGGEG</sequence>
<evidence type="ECO:0000313" key="6">
    <source>
        <dbReference type="Proteomes" id="UP000800094"/>
    </source>
</evidence>
<dbReference type="PANTHER" id="PTHR43712">
    <property type="entry name" value="PUTATIVE (AFU_ORTHOLOGUE AFUA_4G14580)-RELATED"/>
    <property type="match status" value="1"/>
</dbReference>
<dbReference type="SUPFAM" id="SSF53335">
    <property type="entry name" value="S-adenosyl-L-methionine-dependent methyltransferases"/>
    <property type="match status" value="1"/>
</dbReference>
<keyword evidence="2 5" id="KW-0808">Transferase</keyword>
<dbReference type="OrthoDB" id="1606438at2759"/>
<dbReference type="InterPro" id="IPR036388">
    <property type="entry name" value="WH-like_DNA-bd_sf"/>
</dbReference>
<dbReference type="InterPro" id="IPR001077">
    <property type="entry name" value="COMT_C"/>
</dbReference>
<dbReference type="EMBL" id="ML987195">
    <property type="protein sequence ID" value="KAF2248979.1"/>
    <property type="molecule type" value="Genomic_DNA"/>
</dbReference>
<reference evidence="5" key="1">
    <citation type="journal article" date="2020" name="Stud. Mycol.">
        <title>101 Dothideomycetes genomes: a test case for predicting lifestyles and emergence of pathogens.</title>
        <authorList>
            <person name="Haridas S."/>
            <person name="Albert R."/>
            <person name="Binder M."/>
            <person name="Bloem J."/>
            <person name="Labutti K."/>
            <person name="Salamov A."/>
            <person name="Andreopoulos B."/>
            <person name="Baker S."/>
            <person name="Barry K."/>
            <person name="Bills G."/>
            <person name="Bluhm B."/>
            <person name="Cannon C."/>
            <person name="Castanera R."/>
            <person name="Culley D."/>
            <person name="Daum C."/>
            <person name="Ezra D."/>
            <person name="Gonzalez J."/>
            <person name="Henrissat B."/>
            <person name="Kuo A."/>
            <person name="Liang C."/>
            <person name="Lipzen A."/>
            <person name="Lutzoni F."/>
            <person name="Magnuson J."/>
            <person name="Mondo S."/>
            <person name="Nolan M."/>
            <person name="Ohm R."/>
            <person name="Pangilinan J."/>
            <person name="Park H.-J."/>
            <person name="Ramirez L."/>
            <person name="Alfaro M."/>
            <person name="Sun H."/>
            <person name="Tritt A."/>
            <person name="Yoshinaga Y."/>
            <person name="Zwiers L.-H."/>
            <person name="Turgeon B."/>
            <person name="Goodwin S."/>
            <person name="Spatafora J."/>
            <person name="Crous P."/>
            <person name="Grigoriev I."/>
        </authorList>
    </citation>
    <scope>NUCLEOTIDE SEQUENCE</scope>
    <source>
        <strain evidence="5">CBS 122368</strain>
    </source>
</reference>
<keyword evidence="6" id="KW-1185">Reference proteome</keyword>
<accession>A0A6A6IFK8</accession>
<dbReference type="GO" id="GO:0032259">
    <property type="term" value="P:methylation"/>
    <property type="evidence" value="ECO:0007669"/>
    <property type="project" value="UniProtKB-KW"/>
</dbReference>
<dbReference type="GeneID" id="54584323"/>
<dbReference type="InterPro" id="IPR036390">
    <property type="entry name" value="WH_DNA-bd_sf"/>
</dbReference>
<proteinExistence type="predicted"/>
<dbReference type="GO" id="GO:0008171">
    <property type="term" value="F:O-methyltransferase activity"/>
    <property type="evidence" value="ECO:0007669"/>
    <property type="project" value="InterPro"/>
</dbReference>
<evidence type="ECO:0000259" key="4">
    <source>
        <dbReference type="Pfam" id="PF00891"/>
    </source>
</evidence>
<dbReference type="PROSITE" id="PS51683">
    <property type="entry name" value="SAM_OMT_II"/>
    <property type="match status" value="1"/>
</dbReference>
<protein>
    <submittedName>
        <fullName evidence="5">Sterigmatocystin 8-O-methyltransferase</fullName>
    </submittedName>
</protein>
<dbReference type="SUPFAM" id="SSF46785">
    <property type="entry name" value="Winged helix' DNA-binding domain"/>
    <property type="match status" value="1"/>
</dbReference>
<dbReference type="Gene3D" id="3.40.50.150">
    <property type="entry name" value="Vaccinia Virus protein VP39"/>
    <property type="match status" value="1"/>
</dbReference>
<evidence type="ECO:0000256" key="1">
    <source>
        <dbReference type="ARBA" id="ARBA00022603"/>
    </source>
</evidence>
<name>A0A6A6IFK8_9PLEO</name>
<dbReference type="Pfam" id="PF00891">
    <property type="entry name" value="Methyltransf_2"/>
    <property type="match status" value="1"/>
</dbReference>
<keyword evidence="1 5" id="KW-0489">Methyltransferase</keyword>
<dbReference type="InterPro" id="IPR016461">
    <property type="entry name" value="COMT-like"/>
</dbReference>
<keyword evidence="3" id="KW-0949">S-adenosyl-L-methionine</keyword>
<dbReference type="InterPro" id="IPR029063">
    <property type="entry name" value="SAM-dependent_MTases_sf"/>
</dbReference>
<dbReference type="Proteomes" id="UP000800094">
    <property type="component" value="Unassembled WGS sequence"/>
</dbReference>
<evidence type="ECO:0000256" key="2">
    <source>
        <dbReference type="ARBA" id="ARBA00022679"/>
    </source>
</evidence>
<feature type="domain" description="O-methyltransferase C-terminal" evidence="4">
    <location>
        <begin position="182"/>
        <end position="385"/>
    </location>
</feature>
<dbReference type="AlphaFoldDB" id="A0A6A6IFK8"/>
<evidence type="ECO:0000313" key="5">
    <source>
        <dbReference type="EMBL" id="KAF2248979.1"/>
    </source>
</evidence>
<gene>
    <name evidence="5" type="ORF">BU26DRAFT_530988</name>
</gene>
<organism evidence="5 6">
    <name type="scientific">Trematosphaeria pertusa</name>
    <dbReference type="NCBI Taxonomy" id="390896"/>
    <lineage>
        <taxon>Eukaryota</taxon>
        <taxon>Fungi</taxon>
        <taxon>Dikarya</taxon>
        <taxon>Ascomycota</taxon>
        <taxon>Pezizomycotina</taxon>
        <taxon>Dothideomycetes</taxon>
        <taxon>Pleosporomycetidae</taxon>
        <taxon>Pleosporales</taxon>
        <taxon>Massarineae</taxon>
        <taxon>Trematosphaeriaceae</taxon>
        <taxon>Trematosphaeria</taxon>
    </lineage>
</organism>